<accession>A0ABV9U1Y5</accession>
<dbReference type="PANTHER" id="PTHR30528:SF0">
    <property type="entry name" value="CYTOPLASMIC PROTEIN"/>
    <property type="match status" value="1"/>
</dbReference>
<feature type="region of interest" description="Disordered" evidence="1">
    <location>
        <begin position="86"/>
        <end position="109"/>
    </location>
</feature>
<proteinExistence type="predicted"/>
<name>A0ABV9U1Y5_9ACTN</name>
<organism evidence="2 3">
    <name type="scientific">Actinomadura gamaensis</name>
    <dbReference type="NCBI Taxonomy" id="1763541"/>
    <lineage>
        <taxon>Bacteria</taxon>
        <taxon>Bacillati</taxon>
        <taxon>Actinomycetota</taxon>
        <taxon>Actinomycetes</taxon>
        <taxon>Streptosporangiales</taxon>
        <taxon>Thermomonosporaceae</taxon>
        <taxon>Actinomadura</taxon>
    </lineage>
</organism>
<comment type="caution">
    <text evidence="2">The sequence shown here is derived from an EMBL/GenBank/DDBJ whole genome shotgun (WGS) entry which is preliminary data.</text>
</comment>
<keyword evidence="3" id="KW-1185">Reference proteome</keyword>
<dbReference type="Proteomes" id="UP001595872">
    <property type="component" value="Unassembled WGS sequence"/>
</dbReference>
<evidence type="ECO:0000256" key="1">
    <source>
        <dbReference type="SAM" id="MobiDB-lite"/>
    </source>
</evidence>
<protein>
    <submittedName>
        <fullName evidence="2">Winged helix-turn-helix domain-containing protein</fullName>
    </submittedName>
</protein>
<gene>
    <name evidence="2" type="ORF">ACFPCY_24240</name>
</gene>
<evidence type="ECO:0000313" key="2">
    <source>
        <dbReference type="EMBL" id="MFC4910445.1"/>
    </source>
</evidence>
<dbReference type="Pfam" id="PF06224">
    <property type="entry name" value="AlkZ-like"/>
    <property type="match status" value="1"/>
</dbReference>
<feature type="compositionally biased region" description="Low complexity" evidence="1">
    <location>
        <begin position="90"/>
        <end position="108"/>
    </location>
</feature>
<dbReference type="PANTHER" id="PTHR30528">
    <property type="entry name" value="CYTOPLASMIC PROTEIN"/>
    <property type="match status" value="1"/>
</dbReference>
<sequence>MTISPDRAEAELSADEARRLVLRAQGFLGADVRRGGVPGVLSRLGAVQLDTISVLARSHELVPYARLGAVPREKIEDAYWAAPVRDSDGDGAASARDSDGDGAASARDLGGEAAASGTALRGRRAVGPVAFEYWAHAASILPIDEWPTMAFRRRQYQRKGLRWHKVPDGVCEEIRAKLKAEGPLTTKELGGAKAGGDWWEWSDHKIGIEWLWDVGEVACVQRVGWRRVYDLAERVIPDELFGHEPDDETCLTRLVQRAGRALGVATRADLADYYRLKAEQVDAVIGASGLVPVRVQGWRHQAWADPEALAAPPRGRHATTLLSPFDSLVWDRARTSRVFGFDHRLEAYVPKAKRVHGYFTMPLLAGGRLIGRVDPAREGTTLVARQVSLEPRMTRSAARLEEGAEALRVALVRAAEWVGCDAIRVERAEPQLKALVERD</sequence>
<reference evidence="3" key="1">
    <citation type="journal article" date="2019" name="Int. J. Syst. Evol. Microbiol.">
        <title>The Global Catalogue of Microorganisms (GCM) 10K type strain sequencing project: providing services to taxonomists for standard genome sequencing and annotation.</title>
        <authorList>
            <consortium name="The Broad Institute Genomics Platform"/>
            <consortium name="The Broad Institute Genome Sequencing Center for Infectious Disease"/>
            <person name="Wu L."/>
            <person name="Ma J."/>
        </authorList>
    </citation>
    <scope>NUCLEOTIDE SEQUENCE [LARGE SCALE GENOMIC DNA]</scope>
    <source>
        <strain evidence="3">KLKA75</strain>
    </source>
</reference>
<dbReference type="RefSeq" id="WP_378259356.1">
    <property type="nucleotide sequence ID" value="NZ_JBHSIT010000007.1"/>
</dbReference>
<dbReference type="EMBL" id="JBHSIT010000007">
    <property type="protein sequence ID" value="MFC4910445.1"/>
    <property type="molecule type" value="Genomic_DNA"/>
</dbReference>
<evidence type="ECO:0000313" key="3">
    <source>
        <dbReference type="Proteomes" id="UP001595872"/>
    </source>
</evidence>
<dbReference type="InterPro" id="IPR009351">
    <property type="entry name" value="AlkZ-like"/>
</dbReference>